<dbReference type="OrthoDB" id="1524837at2"/>
<dbReference type="Gene3D" id="1.10.1220.170">
    <property type="match status" value="1"/>
</dbReference>
<dbReference type="PANTHER" id="PTHR33713:SF6">
    <property type="entry name" value="ANTITOXIN YEFM"/>
    <property type="match status" value="1"/>
</dbReference>
<accession>A0A1H7RCB8</accession>
<name>A0A1H7RCB8_OLID1</name>
<comment type="function">
    <text evidence="2">Antitoxin component of a type II toxin-antitoxin (TA) system.</text>
</comment>
<dbReference type="RefSeq" id="WP_093325636.1">
    <property type="nucleotide sequence ID" value="NZ_FOAF01000002.1"/>
</dbReference>
<organism evidence="3 4">
    <name type="scientific">Olivibacter domesticus</name>
    <name type="common">Pseudosphingobacterium domesticum</name>
    <dbReference type="NCBI Taxonomy" id="407022"/>
    <lineage>
        <taxon>Bacteria</taxon>
        <taxon>Pseudomonadati</taxon>
        <taxon>Bacteroidota</taxon>
        <taxon>Sphingobacteriia</taxon>
        <taxon>Sphingobacteriales</taxon>
        <taxon>Sphingobacteriaceae</taxon>
        <taxon>Olivibacter</taxon>
    </lineage>
</organism>
<comment type="similarity">
    <text evidence="1 2">Belongs to the phD/YefM antitoxin family.</text>
</comment>
<evidence type="ECO:0000256" key="1">
    <source>
        <dbReference type="ARBA" id="ARBA00009981"/>
    </source>
</evidence>
<dbReference type="Pfam" id="PF02604">
    <property type="entry name" value="PhdYeFM_antitox"/>
    <property type="match status" value="1"/>
</dbReference>
<gene>
    <name evidence="3" type="ORF">SAMN05661044_02922</name>
</gene>
<protein>
    <recommendedName>
        <fullName evidence="2">Antitoxin</fullName>
    </recommendedName>
</protein>
<dbReference type="EMBL" id="FOAF01000002">
    <property type="protein sequence ID" value="SEL57628.1"/>
    <property type="molecule type" value="Genomic_DNA"/>
</dbReference>
<sequence>MITTYSDFRQKLKSYLDEVFKSHSPLYVTRTKGENIVVLSESDYESLMETFYLLRSPKNAERLHRAVEQYQQGKGQAKDLIEE</sequence>
<dbReference type="AlphaFoldDB" id="A0A1H7RCB8"/>
<dbReference type="NCBIfam" id="TIGR01552">
    <property type="entry name" value="phd_fam"/>
    <property type="match status" value="1"/>
</dbReference>
<dbReference type="Gene3D" id="3.40.1620.10">
    <property type="entry name" value="YefM-like domain"/>
    <property type="match status" value="1"/>
</dbReference>
<evidence type="ECO:0000313" key="4">
    <source>
        <dbReference type="Proteomes" id="UP000199421"/>
    </source>
</evidence>
<keyword evidence="4" id="KW-1185">Reference proteome</keyword>
<dbReference type="PANTHER" id="PTHR33713">
    <property type="entry name" value="ANTITOXIN YAFN-RELATED"/>
    <property type="match status" value="1"/>
</dbReference>
<dbReference type="InterPro" id="IPR006442">
    <property type="entry name" value="Antitoxin_Phd/YefM"/>
</dbReference>
<evidence type="ECO:0000313" key="3">
    <source>
        <dbReference type="EMBL" id="SEL57628.1"/>
    </source>
</evidence>
<dbReference type="STRING" id="407022.SAMN05661044_02922"/>
<evidence type="ECO:0000256" key="2">
    <source>
        <dbReference type="RuleBase" id="RU362080"/>
    </source>
</evidence>
<dbReference type="InterPro" id="IPR051405">
    <property type="entry name" value="phD/YefM_antitoxin"/>
</dbReference>
<proteinExistence type="inferred from homology"/>
<dbReference type="Proteomes" id="UP000199421">
    <property type="component" value="Unassembled WGS sequence"/>
</dbReference>
<reference evidence="4" key="1">
    <citation type="submission" date="2016-10" db="EMBL/GenBank/DDBJ databases">
        <authorList>
            <person name="Varghese N."/>
            <person name="Submissions S."/>
        </authorList>
    </citation>
    <scope>NUCLEOTIDE SEQUENCE [LARGE SCALE GENOMIC DNA]</scope>
    <source>
        <strain evidence="4">DSM 18733</strain>
    </source>
</reference>
<dbReference type="InterPro" id="IPR036165">
    <property type="entry name" value="YefM-like_sf"/>
</dbReference>
<dbReference type="SUPFAM" id="SSF143120">
    <property type="entry name" value="YefM-like"/>
    <property type="match status" value="1"/>
</dbReference>